<dbReference type="Proteomes" id="UP000238479">
    <property type="component" value="Chromosome 7"/>
</dbReference>
<comment type="similarity">
    <text evidence="2">Belongs to the TMEM14 family.</text>
</comment>
<sequence length="187" mass="19867">MMASATFNFSRVCLYQHHSTVPRSKSSALVSNSKPFRCDFIAGNEKLILDNATSLRTKAKLAPNPRRRFSCTSNLAEYAQTTSAVYGFLLLSGGFFAYTRTGSKGSLLGGVSGAAVMATAYYLMKTPETEALGDALGFGSAFLFASVFGIRLAATRKFAPAGPLLALSLSALAVFITAYLQDSVTTL</sequence>
<keyword evidence="3 6" id="KW-0812">Transmembrane</keyword>
<evidence type="ECO:0000256" key="5">
    <source>
        <dbReference type="ARBA" id="ARBA00023136"/>
    </source>
</evidence>
<feature type="transmembrane region" description="Helical" evidence="6">
    <location>
        <begin position="78"/>
        <end position="98"/>
    </location>
</feature>
<dbReference type="AlphaFoldDB" id="A0A2P6P4E5"/>
<dbReference type="Gene3D" id="1.10.10.1740">
    <property type="entry name" value="Transmembrane protein 14-like"/>
    <property type="match status" value="1"/>
</dbReference>
<dbReference type="GO" id="GO:0009706">
    <property type="term" value="C:chloroplast inner membrane"/>
    <property type="evidence" value="ECO:0007669"/>
    <property type="project" value="TreeGrafter"/>
</dbReference>
<dbReference type="PANTHER" id="PTHR12668:SF38">
    <property type="entry name" value="PROTEIN FATTY ACID EXPORT 4, CHLOROPLASTIC"/>
    <property type="match status" value="1"/>
</dbReference>
<comment type="subcellular location">
    <subcellularLocation>
        <location evidence="1">Membrane</location>
    </subcellularLocation>
</comment>
<evidence type="ECO:0000256" key="3">
    <source>
        <dbReference type="ARBA" id="ARBA00022692"/>
    </source>
</evidence>
<dbReference type="EMBL" id="PDCK01000045">
    <property type="protein sequence ID" value="PRQ16804.1"/>
    <property type="molecule type" value="Genomic_DNA"/>
</dbReference>
<dbReference type="InterPro" id="IPR005349">
    <property type="entry name" value="TMEM14"/>
</dbReference>
<keyword evidence="5 6" id="KW-0472">Membrane</keyword>
<feature type="transmembrane region" description="Helical" evidence="6">
    <location>
        <begin position="161"/>
        <end position="180"/>
    </location>
</feature>
<organism evidence="7 8">
    <name type="scientific">Rosa chinensis</name>
    <name type="common">China rose</name>
    <dbReference type="NCBI Taxonomy" id="74649"/>
    <lineage>
        <taxon>Eukaryota</taxon>
        <taxon>Viridiplantae</taxon>
        <taxon>Streptophyta</taxon>
        <taxon>Embryophyta</taxon>
        <taxon>Tracheophyta</taxon>
        <taxon>Spermatophyta</taxon>
        <taxon>Magnoliopsida</taxon>
        <taxon>eudicotyledons</taxon>
        <taxon>Gunneridae</taxon>
        <taxon>Pentapetalae</taxon>
        <taxon>rosids</taxon>
        <taxon>fabids</taxon>
        <taxon>Rosales</taxon>
        <taxon>Rosaceae</taxon>
        <taxon>Rosoideae</taxon>
        <taxon>Rosoideae incertae sedis</taxon>
        <taxon>Rosa</taxon>
    </lineage>
</organism>
<comment type="caution">
    <text evidence="7">The sequence shown here is derived from an EMBL/GenBank/DDBJ whole genome shotgun (WGS) entry which is preliminary data.</text>
</comment>
<dbReference type="PANTHER" id="PTHR12668">
    <property type="entry name" value="TRANSMEMBRANE PROTEIN 14, 15"/>
    <property type="match status" value="1"/>
</dbReference>
<evidence type="ECO:0000313" key="7">
    <source>
        <dbReference type="EMBL" id="PRQ16804.1"/>
    </source>
</evidence>
<reference evidence="7 8" key="1">
    <citation type="journal article" date="2018" name="Nat. Genet.">
        <title>The Rosa genome provides new insights in the design of modern roses.</title>
        <authorList>
            <person name="Bendahmane M."/>
        </authorList>
    </citation>
    <scope>NUCLEOTIDE SEQUENCE [LARGE SCALE GENOMIC DNA]</scope>
    <source>
        <strain evidence="8">cv. Old Blush</strain>
    </source>
</reference>
<dbReference type="OrthoDB" id="5620at2759"/>
<evidence type="ECO:0000256" key="4">
    <source>
        <dbReference type="ARBA" id="ARBA00022989"/>
    </source>
</evidence>
<dbReference type="InterPro" id="IPR044890">
    <property type="entry name" value="TMEM14_sf"/>
</dbReference>
<gene>
    <name evidence="7" type="ORF">RchiOBHm_Chr7g0188191</name>
</gene>
<accession>A0A2P6P4E5</accession>
<keyword evidence="8" id="KW-1185">Reference proteome</keyword>
<dbReference type="Pfam" id="PF03647">
    <property type="entry name" value="Tmemb_14"/>
    <property type="match status" value="1"/>
</dbReference>
<evidence type="ECO:0000256" key="6">
    <source>
        <dbReference type="SAM" id="Phobius"/>
    </source>
</evidence>
<dbReference type="OMA" id="RCDFIAG"/>
<evidence type="ECO:0000256" key="2">
    <source>
        <dbReference type="ARBA" id="ARBA00007590"/>
    </source>
</evidence>
<feature type="transmembrane region" description="Helical" evidence="6">
    <location>
        <begin position="105"/>
        <end position="123"/>
    </location>
</feature>
<evidence type="ECO:0000313" key="8">
    <source>
        <dbReference type="Proteomes" id="UP000238479"/>
    </source>
</evidence>
<feature type="transmembrane region" description="Helical" evidence="6">
    <location>
        <begin position="135"/>
        <end position="154"/>
    </location>
</feature>
<evidence type="ECO:0000256" key="1">
    <source>
        <dbReference type="ARBA" id="ARBA00004370"/>
    </source>
</evidence>
<protein>
    <submittedName>
        <fullName evidence="7">Putative TMEM14 family protein</fullName>
    </submittedName>
</protein>
<keyword evidence="4 6" id="KW-1133">Transmembrane helix</keyword>
<dbReference type="GO" id="GO:0015245">
    <property type="term" value="F:fatty acid transmembrane transporter activity"/>
    <property type="evidence" value="ECO:0007669"/>
    <property type="project" value="TreeGrafter"/>
</dbReference>
<proteinExistence type="inferred from homology"/>
<dbReference type="Gramene" id="PRQ16804">
    <property type="protein sequence ID" value="PRQ16804"/>
    <property type="gene ID" value="RchiOBHm_Chr7g0188191"/>
</dbReference>
<dbReference type="STRING" id="74649.A0A2P6P4E5"/>
<name>A0A2P6P4E5_ROSCH</name>